<proteinExistence type="predicted"/>
<reference evidence="2" key="1">
    <citation type="submission" date="2019-01" db="EMBL/GenBank/DDBJ databases">
        <title>Draft genome sequences of three monokaryotic isolates of the white-rot basidiomycete fungus Dichomitus squalens.</title>
        <authorList>
            <consortium name="DOE Joint Genome Institute"/>
            <person name="Lopez S.C."/>
            <person name="Andreopoulos B."/>
            <person name="Pangilinan J."/>
            <person name="Lipzen A."/>
            <person name="Riley R."/>
            <person name="Ahrendt S."/>
            <person name="Ng V."/>
            <person name="Barry K."/>
            <person name="Daum C."/>
            <person name="Grigoriev I.V."/>
            <person name="Hilden K.S."/>
            <person name="Makela M.R."/>
            <person name="de Vries R.P."/>
        </authorList>
    </citation>
    <scope>NUCLEOTIDE SEQUENCE [LARGE SCALE GENOMIC DNA]</scope>
    <source>
        <strain evidence="2">OM18370.1</strain>
    </source>
</reference>
<evidence type="ECO:0000256" key="1">
    <source>
        <dbReference type="SAM" id="MobiDB-lite"/>
    </source>
</evidence>
<organism evidence="2">
    <name type="scientific">Dichomitus squalens</name>
    <dbReference type="NCBI Taxonomy" id="114155"/>
    <lineage>
        <taxon>Eukaryota</taxon>
        <taxon>Fungi</taxon>
        <taxon>Dikarya</taxon>
        <taxon>Basidiomycota</taxon>
        <taxon>Agaricomycotina</taxon>
        <taxon>Agaricomycetes</taxon>
        <taxon>Polyporales</taxon>
        <taxon>Polyporaceae</taxon>
        <taxon>Dichomitus</taxon>
    </lineage>
</organism>
<protein>
    <submittedName>
        <fullName evidence="2">Uncharacterized protein</fullName>
    </submittedName>
</protein>
<gene>
    <name evidence="2" type="ORF">BD311DRAFT_144092</name>
</gene>
<name>A0A4Q9M948_9APHY</name>
<dbReference type="EMBL" id="ML143542">
    <property type="protein sequence ID" value="TBU22442.1"/>
    <property type="molecule type" value="Genomic_DNA"/>
</dbReference>
<dbReference type="Proteomes" id="UP000292957">
    <property type="component" value="Unassembled WGS sequence"/>
</dbReference>
<sequence>MSGKAPPRAPRALLNSLHGSAAAAAATSSSTPPSAPSNSRIGATPPTGPRSLLNGQAGSRGRGGKSYVNGHAGVPTGPASTPPTGPSALKGKQVDIGWSQSGGPSGVGTTKRRRTQQGCTSTGAHRAECKAYCHIIQAQAKCFIFLTAFRQRRWSASSHVTTVESVRASTVESGAPATPAAIRTTSASAPTNY</sequence>
<accession>A0A4Q9M948</accession>
<feature type="region of interest" description="Disordered" evidence="1">
    <location>
        <begin position="174"/>
        <end position="193"/>
    </location>
</feature>
<feature type="compositionally biased region" description="Polar residues" evidence="1">
    <location>
        <begin position="183"/>
        <end position="193"/>
    </location>
</feature>
<feature type="compositionally biased region" description="Low complexity" evidence="1">
    <location>
        <begin position="20"/>
        <end position="32"/>
    </location>
</feature>
<evidence type="ECO:0000313" key="2">
    <source>
        <dbReference type="EMBL" id="TBU22442.1"/>
    </source>
</evidence>
<dbReference type="AlphaFoldDB" id="A0A4Q9M948"/>
<feature type="region of interest" description="Disordered" evidence="1">
    <location>
        <begin position="1"/>
        <end position="121"/>
    </location>
</feature>
<dbReference type="OrthoDB" id="2804250at2759"/>